<name>A0A552UIH5_9SPHN</name>
<dbReference type="EC" id="1.1.2.4" evidence="7"/>
<dbReference type="GO" id="GO:1903457">
    <property type="term" value="P:lactate catabolic process"/>
    <property type="evidence" value="ECO:0007669"/>
    <property type="project" value="TreeGrafter"/>
</dbReference>
<dbReference type="InterPro" id="IPR016164">
    <property type="entry name" value="FAD-linked_Oxase-like_C"/>
</dbReference>
<proteinExistence type="inferred from homology"/>
<dbReference type="Gene3D" id="3.30.465.10">
    <property type="match status" value="1"/>
</dbReference>
<dbReference type="InterPro" id="IPR016169">
    <property type="entry name" value="FAD-bd_PCMH_sub2"/>
</dbReference>
<keyword evidence="5" id="KW-0809">Transit peptide</keyword>
<dbReference type="RefSeq" id="WP_144236720.1">
    <property type="nucleotide sequence ID" value="NZ_VJWA01000001.1"/>
</dbReference>
<dbReference type="InterPro" id="IPR016167">
    <property type="entry name" value="FAD-bd_PCMH_sub1"/>
</dbReference>
<dbReference type="Proteomes" id="UP000317894">
    <property type="component" value="Unassembled WGS sequence"/>
</dbReference>
<dbReference type="InterPro" id="IPR016166">
    <property type="entry name" value="FAD-bd_PCMH"/>
</dbReference>
<dbReference type="SUPFAM" id="SSF56176">
    <property type="entry name" value="FAD-binding/transporter-associated domain-like"/>
    <property type="match status" value="1"/>
</dbReference>
<dbReference type="GO" id="GO:0004458">
    <property type="term" value="F:D-lactate dehydrogenase (cytochrome) activity"/>
    <property type="evidence" value="ECO:0007669"/>
    <property type="project" value="UniProtKB-EC"/>
</dbReference>
<comment type="caution">
    <text evidence="9">The sequence shown here is derived from an EMBL/GenBank/DDBJ whole genome shotgun (WGS) entry which is preliminary data.</text>
</comment>
<evidence type="ECO:0000256" key="3">
    <source>
        <dbReference type="ARBA" id="ARBA00022630"/>
    </source>
</evidence>
<evidence type="ECO:0000256" key="5">
    <source>
        <dbReference type="ARBA" id="ARBA00022946"/>
    </source>
</evidence>
<dbReference type="PANTHER" id="PTHR11748:SF111">
    <property type="entry name" value="D-LACTATE DEHYDROGENASE, MITOCHONDRIAL-RELATED"/>
    <property type="match status" value="1"/>
</dbReference>
<reference evidence="9 10" key="1">
    <citation type="submission" date="2019-07" db="EMBL/GenBank/DDBJ databases">
        <title>Novel species isolated from glacier.</title>
        <authorList>
            <person name="Liu Q."/>
            <person name="Xin Y.-H."/>
        </authorList>
    </citation>
    <scope>NUCLEOTIDE SEQUENCE [LARGE SCALE GENOMIC DNA]</scope>
    <source>
        <strain evidence="9 10">LB1R16</strain>
    </source>
</reference>
<dbReference type="AlphaFoldDB" id="A0A552UIH5"/>
<comment type="similarity">
    <text evidence="2">Belongs to the FAD-binding oxidoreductase/transferase type 4 family.</text>
</comment>
<gene>
    <name evidence="9" type="ORF">FMM06_07905</name>
</gene>
<dbReference type="SUPFAM" id="SSF55103">
    <property type="entry name" value="FAD-linked oxidases, C-terminal domain"/>
    <property type="match status" value="1"/>
</dbReference>
<accession>A0A552UIH5</accession>
<dbReference type="InterPro" id="IPR036318">
    <property type="entry name" value="FAD-bd_PCMH-like_sf"/>
</dbReference>
<protein>
    <recommendedName>
        <fullName evidence="7">D-lactate dehydrogenase (cytochrome)</fullName>
        <ecNumber evidence="7">1.1.2.4</ecNumber>
    </recommendedName>
</protein>
<feature type="domain" description="FAD-binding PCMH-type" evidence="8">
    <location>
        <begin position="39"/>
        <end position="217"/>
    </location>
</feature>
<evidence type="ECO:0000256" key="6">
    <source>
        <dbReference type="ARBA" id="ARBA00023002"/>
    </source>
</evidence>
<evidence type="ECO:0000313" key="9">
    <source>
        <dbReference type="EMBL" id="TRW18026.1"/>
    </source>
</evidence>
<keyword evidence="6" id="KW-0560">Oxidoreductase</keyword>
<evidence type="ECO:0000259" key="8">
    <source>
        <dbReference type="PROSITE" id="PS51387"/>
    </source>
</evidence>
<dbReference type="InterPro" id="IPR006094">
    <property type="entry name" value="Oxid_FAD_bind_N"/>
</dbReference>
<dbReference type="PANTHER" id="PTHR11748">
    <property type="entry name" value="D-LACTATE DEHYDROGENASE"/>
    <property type="match status" value="1"/>
</dbReference>
<dbReference type="GO" id="GO:0008720">
    <property type="term" value="F:D-lactate dehydrogenase (NAD+) activity"/>
    <property type="evidence" value="ECO:0007669"/>
    <property type="project" value="TreeGrafter"/>
</dbReference>
<keyword evidence="3" id="KW-0285">Flavoprotein</keyword>
<evidence type="ECO:0000256" key="1">
    <source>
        <dbReference type="ARBA" id="ARBA00001974"/>
    </source>
</evidence>
<evidence type="ECO:0000256" key="4">
    <source>
        <dbReference type="ARBA" id="ARBA00022827"/>
    </source>
</evidence>
<dbReference type="Pfam" id="PF01565">
    <property type="entry name" value="FAD_binding_4"/>
    <property type="match status" value="1"/>
</dbReference>
<evidence type="ECO:0000256" key="7">
    <source>
        <dbReference type="ARBA" id="ARBA00038897"/>
    </source>
</evidence>
<dbReference type="OrthoDB" id="9811557at2"/>
<dbReference type="Pfam" id="PF02913">
    <property type="entry name" value="FAD-oxidase_C"/>
    <property type="match status" value="1"/>
</dbReference>
<organism evidence="9 10">
    <name type="scientific">Glacieibacterium frigidum</name>
    <dbReference type="NCBI Taxonomy" id="2593303"/>
    <lineage>
        <taxon>Bacteria</taxon>
        <taxon>Pseudomonadati</taxon>
        <taxon>Pseudomonadota</taxon>
        <taxon>Alphaproteobacteria</taxon>
        <taxon>Sphingomonadales</taxon>
        <taxon>Sphingosinicellaceae</taxon>
        <taxon>Glacieibacterium</taxon>
    </lineage>
</organism>
<sequence length="516" mass="52911">MATMPAPTPLDRLRAAVGADALITDAAECAYYAQDVHTLGPAPLAVFRPENTTHLAAGLAAAHAEGLAVVPRGGGMSYTRGYVADAPGALLIDMGGMSRILAVDADNMTVTVEAGCTWAALYAELHPRGLRTPGWGTLSGLRATVGGGMSQNGLFWGAARGSIASQALSFRVVLADGTVVTTGNGFLQFGPDLTALFAADAGALGIKAEVTLPLIPEAAALGYASFEFTDAASVMDALSKIARAGLATEAFGFDPFLTGQRMKRDSLAADAKSLLGMAKAQGGLWKGFVEGAKVVAAGRSFLGGANFSAHFITEGRNQASADADLAALTTIALAHGGKPVANTIPKVLRANPFPPPNSMLGPEGERWVPVHGIVTHGQAAPAFAAIEALFEARAAEMEALGIGAGHMLLTVGHGAFLIEPVFYYPGATAELHRRAVEPAHLARLKGFAANDAARALVDELRAAVIDIFATHGAAHFQIGRTYPLRAGSDPAAWALLGQIKAAVDPAGAMNPSALGL</sequence>
<comment type="cofactor">
    <cofactor evidence="1">
        <name>FAD</name>
        <dbReference type="ChEBI" id="CHEBI:57692"/>
    </cofactor>
</comment>
<evidence type="ECO:0000313" key="10">
    <source>
        <dbReference type="Proteomes" id="UP000317894"/>
    </source>
</evidence>
<keyword evidence="10" id="KW-1185">Reference proteome</keyword>
<evidence type="ECO:0000256" key="2">
    <source>
        <dbReference type="ARBA" id="ARBA00008000"/>
    </source>
</evidence>
<keyword evidence="4" id="KW-0274">FAD</keyword>
<dbReference type="GO" id="GO:0071949">
    <property type="term" value="F:FAD binding"/>
    <property type="evidence" value="ECO:0007669"/>
    <property type="project" value="InterPro"/>
</dbReference>
<dbReference type="EMBL" id="VJWA01000001">
    <property type="protein sequence ID" value="TRW18026.1"/>
    <property type="molecule type" value="Genomic_DNA"/>
</dbReference>
<dbReference type="Gene3D" id="3.30.43.10">
    <property type="entry name" value="Uridine Diphospho-n-acetylenolpyruvylglucosamine Reductase, domain 2"/>
    <property type="match status" value="1"/>
</dbReference>
<dbReference type="InterPro" id="IPR004113">
    <property type="entry name" value="FAD-bd_oxidored_4_C"/>
</dbReference>
<dbReference type="PROSITE" id="PS51387">
    <property type="entry name" value="FAD_PCMH"/>
    <property type="match status" value="1"/>
</dbReference>